<evidence type="ECO:0000313" key="2">
    <source>
        <dbReference type="WBParaSite" id="Minc3s11946g45251"/>
    </source>
</evidence>
<organism evidence="1 2">
    <name type="scientific">Meloidogyne incognita</name>
    <name type="common">Southern root-knot nematode worm</name>
    <name type="synonym">Oxyuris incognita</name>
    <dbReference type="NCBI Taxonomy" id="6306"/>
    <lineage>
        <taxon>Eukaryota</taxon>
        <taxon>Metazoa</taxon>
        <taxon>Ecdysozoa</taxon>
        <taxon>Nematoda</taxon>
        <taxon>Chromadorea</taxon>
        <taxon>Rhabditida</taxon>
        <taxon>Tylenchina</taxon>
        <taxon>Tylenchomorpha</taxon>
        <taxon>Tylenchoidea</taxon>
        <taxon>Meloidogynidae</taxon>
        <taxon>Meloidogyninae</taxon>
        <taxon>Meloidogyne</taxon>
        <taxon>Meloidogyne incognita group</taxon>
    </lineage>
</organism>
<evidence type="ECO:0000313" key="1">
    <source>
        <dbReference type="Proteomes" id="UP000887563"/>
    </source>
</evidence>
<reference evidence="2" key="1">
    <citation type="submission" date="2022-11" db="UniProtKB">
        <authorList>
            <consortium name="WormBaseParasite"/>
        </authorList>
    </citation>
    <scope>IDENTIFICATION</scope>
</reference>
<sequence>PGDVVRYVQSHDGLAPQIVHNLLKHKVQFKIVKSPKIQWKVEVNLVFASHSSREYREAMENDDEDRLRGIAWAQDFLLVASYLDNVEYEEGVVYRAYITRSLHSKSLGASGQENWYHLCYTWTKNLEKCTDPEAVEKFWSLCTWKDMFTTNEESDIGLPLHPNSDSPSINRNDFERQNVYEEQQENFNLVETLHDSSSSEGEEKIGLVVICKKEYSVIWNPFDDLVRVQFGQHQNDGDNQLPIWPLCEWVKYRCMPEESQIANGVVCKYTAYDIKKTKALKDVTLLKNENVAVKCKLSSGKAFSSEFFTANDSFFQSVLCSCKDRVLKEQMQNEDASIDVYAIFTDAYKHNNRWIAFAFRDKDTWRK</sequence>
<protein>
    <submittedName>
        <fullName evidence="2">Uncharacterized protein</fullName>
    </submittedName>
</protein>
<proteinExistence type="predicted"/>
<accession>A0A914P4C7</accession>
<keyword evidence="1" id="KW-1185">Reference proteome</keyword>
<dbReference type="AlphaFoldDB" id="A0A914P4C7"/>
<dbReference type="Proteomes" id="UP000887563">
    <property type="component" value="Unplaced"/>
</dbReference>
<dbReference type="WBParaSite" id="Minc3s11946g45251">
    <property type="protein sequence ID" value="Minc3s11946g45251"/>
    <property type="gene ID" value="Minc3s11946g45251"/>
</dbReference>
<name>A0A914P4C7_MELIC</name>